<keyword evidence="5 12" id="KW-0812">Transmembrane</keyword>
<evidence type="ECO:0000256" key="3">
    <source>
        <dbReference type="ARBA" id="ARBA00022448"/>
    </source>
</evidence>
<evidence type="ECO:0000313" key="14">
    <source>
        <dbReference type="EMBL" id="ASK49787.1"/>
    </source>
</evidence>
<evidence type="ECO:0000256" key="7">
    <source>
        <dbReference type="ARBA" id="ARBA00022989"/>
    </source>
</evidence>
<name>A0A220QMG7_9ANNE</name>
<dbReference type="PRINTS" id="PR00123">
    <property type="entry name" value="ATPASEA"/>
</dbReference>
<dbReference type="Gene3D" id="1.20.120.220">
    <property type="entry name" value="ATP synthase, F0 complex, subunit A"/>
    <property type="match status" value="1"/>
</dbReference>
<dbReference type="PROSITE" id="PS00449">
    <property type="entry name" value="ATPASE_A"/>
    <property type="match status" value="1"/>
</dbReference>
<reference evidence="13" key="1">
    <citation type="journal article" date="2017" name="Sci. Rep.">
        <title>Multiple introns in a deep-sea Annelid (Decemunciger: Ampharetidae) mitochondrial genome.</title>
        <authorList>
            <person name="Bernardino A.F."/>
            <person name="Li Y."/>
            <person name="Smith C.R."/>
            <person name="Halanych K.M."/>
        </authorList>
    </citation>
    <scope>NUCLEOTIDE SEQUENCE</scope>
    <source>
        <strain evidence="14">A33721</strain>
        <strain evidence="15">A33722</strain>
    </source>
</reference>
<dbReference type="PANTHER" id="PTHR11410:SF0">
    <property type="entry name" value="ATP SYNTHASE SUBUNIT A"/>
    <property type="match status" value="1"/>
</dbReference>
<dbReference type="EMBL" id="KY972402">
    <property type="protein sequence ID" value="ASK49788.1"/>
    <property type="molecule type" value="Genomic_DNA"/>
</dbReference>
<evidence type="ECO:0000256" key="1">
    <source>
        <dbReference type="ARBA" id="ARBA00004141"/>
    </source>
</evidence>
<evidence type="ECO:0000313" key="15">
    <source>
        <dbReference type="EMBL" id="ASK49788.1"/>
    </source>
</evidence>
<accession>A0A220QMG7</accession>
<evidence type="ECO:0000256" key="9">
    <source>
        <dbReference type="ARBA" id="ARBA00023136"/>
    </source>
</evidence>
<feature type="transmembrane region" description="Helical" evidence="12">
    <location>
        <begin position="38"/>
        <end position="57"/>
    </location>
</feature>
<dbReference type="EMBL" id="KY972401">
    <property type="protein sequence ID" value="ASK49787.1"/>
    <property type="molecule type" value="Genomic_DNA"/>
</dbReference>
<evidence type="ECO:0000256" key="6">
    <source>
        <dbReference type="ARBA" id="ARBA00022781"/>
    </source>
</evidence>
<keyword evidence="3" id="KW-0813">Transport</keyword>
<dbReference type="InterPro" id="IPR023011">
    <property type="entry name" value="ATP_synth_F0_asu_AS"/>
</dbReference>
<evidence type="ECO:0000256" key="11">
    <source>
        <dbReference type="RuleBase" id="RU004450"/>
    </source>
</evidence>
<dbReference type="InterPro" id="IPR000568">
    <property type="entry name" value="ATP_synth_F0_asu"/>
</dbReference>
<comment type="subcellular location">
    <subcellularLocation>
        <location evidence="1">Membrane</location>
        <topology evidence="1">Multi-pass membrane protein</topology>
    </subcellularLocation>
    <subcellularLocation>
        <location evidence="11">Mitochondrion inner membrane</location>
        <topology evidence="11">Multi-pass membrane protein</topology>
    </subcellularLocation>
</comment>
<organism evidence="13">
    <name type="scientific">Decemunciger sp. AB-2017</name>
    <dbReference type="NCBI Taxonomy" id="1980157"/>
    <lineage>
        <taxon>Eukaryota</taxon>
        <taxon>Metazoa</taxon>
        <taxon>Spiralia</taxon>
        <taxon>Lophotrochozoa</taxon>
        <taxon>Annelida</taxon>
        <taxon>Polychaeta</taxon>
        <taxon>Sedentaria</taxon>
        <taxon>Canalipalpata</taxon>
        <taxon>Terebellida</taxon>
        <taxon>Terebelliformia</taxon>
        <taxon>Ampharetidae</taxon>
        <taxon>Decemunciger</taxon>
    </lineage>
</organism>
<gene>
    <name evidence="13" type="primary">ATP6</name>
</gene>
<dbReference type="InterPro" id="IPR045083">
    <property type="entry name" value="ATP_synth_F0_asu_bact/mt"/>
</dbReference>
<evidence type="ECO:0000256" key="12">
    <source>
        <dbReference type="SAM" id="Phobius"/>
    </source>
</evidence>
<feature type="transmembrane region" description="Helical" evidence="12">
    <location>
        <begin position="12"/>
        <end position="32"/>
    </location>
</feature>
<keyword evidence="9 12" id="KW-0472">Membrane</keyword>
<dbReference type="GO" id="GO:0046933">
    <property type="term" value="F:proton-transporting ATP synthase activity, rotational mechanism"/>
    <property type="evidence" value="ECO:0007669"/>
    <property type="project" value="TreeGrafter"/>
</dbReference>
<evidence type="ECO:0000256" key="2">
    <source>
        <dbReference type="ARBA" id="ARBA00006810"/>
    </source>
</evidence>
<dbReference type="NCBIfam" id="TIGR01131">
    <property type="entry name" value="ATP_synt_6_or_A"/>
    <property type="match status" value="1"/>
</dbReference>
<dbReference type="SUPFAM" id="SSF81336">
    <property type="entry name" value="F1F0 ATP synthase subunit A"/>
    <property type="match status" value="1"/>
</dbReference>
<keyword evidence="13" id="KW-0496">Mitochondrion</keyword>
<keyword evidence="6" id="KW-0375">Hydrogen ion transport</keyword>
<dbReference type="AlphaFoldDB" id="A0A220QMG7"/>
<feature type="transmembrane region" description="Helical" evidence="12">
    <location>
        <begin position="217"/>
        <end position="240"/>
    </location>
</feature>
<evidence type="ECO:0000256" key="4">
    <source>
        <dbReference type="ARBA" id="ARBA00022547"/>
    </source>
</evidence>
<dbReference type="CDD" id="cd00310">
    <property type="entry name" value="ATP-synt_Fo_a_6"/>
    <property type="match status" value="1"/>
</dbReference>
<evidence type="ECO:0000313" key="13">
    <source>
        <dbReference type="EMBL" id="ASK06209.1"/>
    </source>
</evidence>
<dbReference type="GO" id="GO:0005743">
    <property type="term" value="C:mitochondrial inner membrane"/>
    <property type="evidence" value="ECO:0007669"/>
    <property type="project" value="UniProtKB-SubCell"/>
</dbReference>
<feature type="transmembrane region" description="Helical" evidence="12">
    <location>
        <begin position="91"/>
        <end position="111"/>
    </location>
</feature>
<keyword evidence="10" id="KW-0066">ATP synthesis</keyword>
<dbReference type="GO" id="GO:0045259">
    <property type="term" value="C:proton-transporting ATP synthase complex"/>
    <property type="evidence" value="ECO:0007669"/>
    <property type="project" value="UniProtKB-KW"/>
</dbReference>
<proteinExistence type="inferred from homology"/>
<keyword evidence="8" id="KW-0406">Ion transport</keyword>
<sequence>MMQNYHVRFKKRLYIFVTLFFSSFDPGLYVISNGPSTFLFWSIIMSSTFLISTSFWAPLNRLSKTIFVVLNFMLDTRPKTGSKLKGMDSTLSLLFLFLIMLNLMGLIPYMFSASSHLVMTMSIGLPIWLSVILSGLVKSPYSFFAHLLPNGAPWWLSPFLVLVETISTVIRPITLSFRLAANMSAGHIVLTLLGVYSSSSFFNSWVLFSLLLLTQTFYLLFEICICMIQAYIFCLLSSLYSDEHPTN</sequence>
<keyword evidence="4" id="KW-0138">CF(0)</keyword>
<dbReference type="PANTHER" id="PTHR11410">
    <property type="entry name" value="ATP SYNTHASE SUBUNIT A"/>
    <property type="match status" value="1"/>
</dbReference>
<dbReference type="EMBL" id="KY774371">
    <property type="protein sequence ID" value="ASK06209.1"/>
    <property type="molecule type" value="Genomic_DNA"/>
</dbReference>
<evidence type="ECO:0000256" key="10">
    <source>
        <dbReference type="ARBA" id="ARBA00023310"/>
    </source>
</evidence>
<dbReference type="Pfam" id="PF00119">
    <property type="entry name" value="ATP-synt_A"/>
    <property type="match status" value="1"/>
</dbReference>
<evidence type="ECO:0000256" key="8">
    <source>
        <dbReference type="ARBA" id="ARBA00023065"/>
    </source>
</evidence>
<evidence type="ECO:0000256" key="5">
    <source>
        <dbReference type="ARBA" id="ARBA00022692"/>
    </source>
</evidence>
<feature type="transmembrane region" description="Helical" evidence="12">
    <location>
        <begin position="117"/>
        <end position="137"/>
    </location>
</feature>
<protein>
    <recommendedName>
        <fullName evidence="11">ATP synthase subunit a</fullName>
    </recommendedName>
</protein>
<geneLocation type="mitochondrion" evidence="13"/>
<dbReference type="InterPro" id="IPR035908">
    <property type="entry name" value="F0_ATP_A_sf"/>
</dbReference>
<comment type="similarity">
    <text evidence="2">Belongs to the ATPase A chain family.</text>
</comment>
<keyword evidence="7 12" id="KW-1133">Transmembrane helix</keyword>